<proteinExistence type="predicted"/>
<gene>
    <name evidence="1" type="ORF">CRV08_09455</name>
</gene>
<dbReference type="Proteomes" id="UP000290172">
    <property type="component" value="Unassembled WGS sequence"/>
</dbReference>
<accession>A0A4Q0YEG4</accession>
<evidence type="ECO:0000313" key="1">
    <source>
        <dbReference type="EMBL" id="RXJ68024.1"/>
    </source>
</evidence>
<dbReference type="AlphaFoldDB" id="A0A4Q0YEG4"/>
<protein>
    <submittedName>
        <fullName evidence="1">Uncharacterized protein</fullName>
    </submittedName>
</protein>
<reference evidence="1 2" key="1">
    <citation type="submission" date="2017-10" db="EMBL/GenBank/DDBJ databases">
        <title>Genomics of the genus Arcobacter.</title>
        <authorList>
            <person name="Perez-Cataluna A."/>
            <person name="Figueras M.J."/>
        </authorList>
    </citation>
    <scope>NUCLEOTIDE SEQUENCE [LARGE SCALE GENOMIC DNA]</scope>
    <source>
        <strain evidence="1 2">CECT 8993</strain>
    </source>
</reference>
<evidence type="ECO:0000313" key="2">
    <source>
        <dbReference type="Proteomes" id="UP000290172"/>
    </source>
</evidence>
<organism evidence="1 2">
    <name type="scientific">Halarcobacter ebronensis</name>
    <dbReference type="NCBI Taxonomy" id="1462615"/>
    <lineage>
        <taxon>Bacteria</taxon>
        <taxon>Pseudomonadati</taxon>
        <taxon>Campylobacterota</taxon>
        <taxon>Epsilonproteobacteria</taxon>
        <taxon>Campylobacterales</taxon>
        <taxon>Arcobacteraceae</taxon>
        <taxon>Halarcobacter</taxon>
    </lineage>
</organism>
<dbReference type="RefSeq" id="WP_128981440.1">
    <property type="nucleotide sequence ID" value="NZ_PDKJ01000007.1"/>
</dbReference>
<dbReference type="EMBL" id="PDKJ01000007">
    <property type="protein sequence ID" value="RXJ68024.1"/>
    <property type="molecule type" value="Genomic_DNA"/>
</dbReference>
<name>A0A4Q0YEG4_9BACT</name>
<sequence length="167" mass="20086">MEKVSNILKNIKFDNKRNHFNEQIKKNAIEIKEENDFFLYLNSYKLINIYIYNNINEHLDSEFNLILELKNSLTGVVFFDCKRKNILLFVEVSLSTCYDGSIYNIEDQIESKGWYRQDIKSDVVNLIKYVKMNIDFIEELTNNYSDESLRNIFYERKELSRLDNSLY</sequence>
<comment type="caution">
    <text evidence="1">The sequence shown here is derived from an EMBL/GenBank/DDBJ whole genome shotgun (WGS) entry which is preliminary data.</text>
</comment>